<evidence type="ECO:0000313" key="2">
    <source>
        <dbReference type="Proteomes" id="UP000219565"/>
    </source>
</evidence>
<proteinExistence type="predicted"/>
<evidence type="ECO:0000313" key="1">
    <source>
        <dbReference type="EMBL" id="SNY81088.1"/>
    </source>
</evidence>
<reference evidence="1 2" key="1">
    <citation type="submission" date="2017-09" db="EMBL/GenBank/DDBJ databases">
        <authorList>
            <person name="Ehlers B."/>
            <person name="Leendertz F.H."/>
        </authorList>
    </citation>
    <scope>NUCLEOTIDE SEQUENCE [LARGE SCALE GENOMIC DNA]</scope>
    <source>
        <strain evidence="1 2">DSM 45537</strain>
    </source>
</reference>
<dbReference type="Proteomes" id="UP000219565">
    <property type="component" value="Unassembled WGS sequence"/>
</dbReference>
<sequence>MTEPLRMTQEHREAFWRRCGWSPEQSEAQRREIEQRWGDEWIDMAELLGW</sequence>
<dbReference type="RefSeq" id="WP_169810847.1">
    <property type="nucleotide sequence ID" value="NZ_JAMTCV010000001.1"/>
</dbReference>
<dbReference type="EMBL" id="OBEG01000002">
    <property type="protein sequence ID" value="SNY81088.1"/>
    <property type="molecule type" value="Genomic_DNA"/>
</dbReference>
<gene>
    <name evidence="1" type="ORF">SAMN04244553_2666</name>
</gene>
<name>A0A285L806_9NOCA</name>
<keyword evidence="2" id="KW-1185">Reference proteome</keyword>
<accession>A0A285L806</accession>
<dbReference type="AlphaFoldDB" id="A0A285L806"/>
<organism evidence="1 2">
    <name type="scientific">Nocardia amikacinitolerans</name>
    <dbReference type="NCBI Taxonomy" id="756689"/>
    <lineage>
        <taxon>Bacteria</taxon>
        <taxon>Bacillati</taxon>
        <taxon>Actinomycetota</taxon>
        <taxon>Actinomycetes</taxon>
        <taxon>Mycobacteriales</taxon>
        <taxon>Nocardiaceae</taxon>
        <taxon>Nocardia</taxon>
    </lineage>
</organism>
<protein>
    <submittedName>
        <fullName evidence="1">Uncharacterized protein</fullName>
    </submittedName>
</protein>